<keyword evidence="3" id="KW-0677">Repeat</keyword>
<feature type="domain" description="AAA+ ATPase" evidence="7">
    <location>
        <begin position="269"/>
        <end position="407"/>
    </location>
</feature>
<evidence type="ECO:0000256" key="6">
    <source>
        <dbReference type="SAM" id="MobiDB-lite"/>
    </source>
</evidence>
<dbReference type="Gene3D" id="3.40.50.300">
    <property type="entry name" value="P-loop containing nucleotide triphosphate hydrolases"/>
    <property type="match status" value="1"/>
</dbReference>
<keyword evidence="2" id="KW-0433">Leucine-rich repeat</keyword>
<keyword evidence="4" id="KW-0547">Nucleotide-binding</keyword>
<accession>A0A3B6SQU5</accession>
<dbReference type="PANTHER" id="PTHR33377">
    <property type="entry name" value="OS10G0134700 PROTEIN-RELATED"/>
    <property type="match status" value="1"/>
</dbReference>
<reference evidence="8" key="1">
    <citation type="submission" date="2018-08" db="EMBL/GenBank/DDBJ databases">
        <authorList>
            <person name="Rossello M."/>
        </authorList>
    </citation>
    <scope>NUCLEOTIDE SEQUENCE [LARGE SCALE GENOMIC DNA]</scope>
    <source>
        <strain evidence="8">cv. Chinese Spring</strain>
    </source>
</reference>
<dbReference type="OrthoDB" id="693720at2759"/>
<sequence length="438" mass="49060">MDALLSAAQWVVGKALAPVADGVLEAWGATKNLGLNIEALRMELLLVKATLETASYKKVDGPAMQVLLGKLRDSALSAKDLLDELDYFRIHDQLYGTYDAADQHAKGGIRDLALNVRHAAKAVGKLTFVSSCYWSAANPTGDSGEDAGQRASCCAWARARQKPRGNSSATPNANQEPTLCGAPQREKPVLGFNRVDFSERMRHIVEQLQPVRKEFTQILQSCDRITIPDIAQRRPITIGQSIEPKLYGRDLIMDAIIRDMTKGKYLSNDLTVLPIVGPGGIGKTTLIQHIYRNQQVQNHFQVVIWVCVSLSLNLNKLLEEINTYIPRVEGEKDGRVEELIEQILKSKRFLLVLDDMWEFSHGDDWKRLLLPLKTSQAMGSMILVTTRFPKITNMVGTAKHIELQGLESEEFRKLFLAFVFGNEPVRSDQFFCSRLEIR</sequence>
<feature type="region of interest" description="Disordered" evidence="6">
    <location>
        <begin position="162"/>
        <end position="184"/>
    </location>
</feature>
<dbReference type="PANTHER" id="PTHR33377:SF113">
    <property type="entry name" value="AAA+ ATPASE DOMAIN-CONTAINING PROTEIN"/>
    <property type="match status" value="1"/>
</dbReference>
<dbReference type="SMART" id="SM00382">
    <property type="entry name" value="AAA"/>
    <property type="match status" value="1"/>
</dbReference>
<evidence type="ECO:0000259" key="7">
    <source>
        <dbReference type="SMART" id="SM00382"/>
    </source>
</evidence>
<evidence type="ECO:0000256" key="5">
    <source>
        <dbReference type="ARBA" id="ARBA00022821"/>
    </source>
</evidence>
<evidence type="ECO:0000256" key="3">
    <source>
        <dbReference type="ARBA" id="ARBA00022737"/>
    </source>
</evidence>
<keyword evidence="5" id="KW-0611">Plant defense</keyword>
<dbReference type="SUPFAM" id="SSF52540">
    <property type="entry name" value="P-loop containing nucleoside triphosphate hydrolases"/>
    <property type="match status" value="1"/>
</dbReference>
<evidence type="ECO:0000256" key="2">
    <source>
        <dbReference type="ARBA" id="ARBA00022614"/>
    </source>
</evidence>
<protein>
    <recommendedName>
        <fullName evidence="7">AAA+ ATPase domain-containing protein</fullName>
    </recommendedName>
</protein>
<dbReference type="AlphaFoldDB" id="A0A3B6SQU5"/>
<evidence type="ECO:0000256" key="4">
    <source>
        <dbReference type="ARBA" id="ARBA00022741"/>
    </source>
</evidence>
<dbReference type="GO" id="GO:0043531">
    <property type="term" value="F:ADP binding"/>
    <property type="evidence" value="ECO:0007669"/>
    <property type="project" value="InterPro"/>
</dbReference>
<comment type="similarity">
    <text evidence="1">Belongs to the disease resistance NB-LRR family.</text>
</comment>
<keyword evidence="9" id="KW-1185">Reference proteome</keyword>
<name>A0A3B6SQU5_WHEAT</name>
<organism evidence="8">
    <name type="scientific">Triticum aestivum</name>
    <name type="common">Wheat</name>
    <dbReference type="NCBI Taxonomy" id="4565"/>
    <lineage>
        <taxon>Eukaryota</taxon>
        <taxon>Viridiplantae</taxon>
        <taxon>Streptophyta</taxon>
        <taxon>Embryophyta</taxon>
        <taxon>Tracheophyta</taxon>
        <taxon>Spermatophyta</taxon>
        <taxon>Magnoliopsida</taxon>
        <taxon>Liliopsida</taxon>
        <taxon>Poales</taxon>
        <taxon>Poaceae</taxon>
        <taxon>BOP clade</taxon>
        <taxon>Pooideae</taxon>
        <taxon>Triticodae</taxon>
        <taxon>Triticeae</taxon>
        <taxon>Triticinae</taxon>
        <taxon>Triticum</taxon>
    </lineage>
</organism>
<reference evidence="8" key="2">
    <citation type="submission" date="2018-10" db="UniProtKB">
        <authorList>
            <consortium name="EnsemblPlants"/>
        </authorList>
    </citation>
    <scope>IDENTIFICATION</scope>
</reference>
<dbReference type="SMR" id="A0A3B6SQU5"/>
<dbReference type="EnsemblPlants" id="TraesCS7B02G496500.1">
    <property type="protein sequence ID" value="TraesCS7B02G496500.1"/>
    <property type="gene ID" value="TraesCS7B02G496500"/>
</dbReference>
<dbReference type="Proteomes" id="UP000019116">
    <property type="component" value="Chromosome 7B"/>
</dbReference>
<proteinExistence type="inferred from homology"/>
<dbReference type="InterPro" id="IPR003593">
    <property type="entry name" value="AAA+_ATPase"/>
</dbReference>
<dbReference type="GO" id="GO:0006952">
    <property type="term" value="P:defense response"/>
    <property type="evidence" value="ECO:0007669"/>
    <property type="project" value="UniProtKB-KW"/>
</dbReference>
<evidence type="ECO:0000313" key="8">
    <source>
        <dbReference type="EnsemblPlants" id="TraesCS7B02G496500.1"/>
    </source>
</evidence>
<dbReference type="Gramene" id="TraesCS7B02G496500.1">
    <property type="protein sequence ID" value="TraesCS7B02G496500.1"/>
    <property type="gene ID" value="TraesCS7B02G496500"/>
</dbReference>
<dbReference type="InterPro" id="IPR041118">
    <property type="entry name" value="Rx_N"/>
</dbReference>
<dbReference type="PRINTS" id="PR00364">
    <property type="entry name" value="DISEASERSIST"/>
</dbReference>
<dbReference type="Pfam" id="PF18052">
    <property type="entry name" value="Rx_N"/>
    <property type="match status" value="1"/>
</dbReference>
<dbReference type="Gramene" id="TraesCS7B03G1325000.1">
    <property type="protein sequence ID" value="TraesCS7B03G1325000.1.CDS"/>
    <property type="gene ID" value="TraesCS7B03G1325000"/>
</dbReference>
<dbReference type="InterPro" id="IPR002182">
    <property type="entry name" value="NB-ARC"/>
</dbReference>
<evidence type="ECO:0000256" key="1">
    <source>
        <dbReference type="ARBA" id="ARBA00008894"/>
    </source>
</evidence>
<dbReference type="STRING" id="4565.A0A3B6SQU5"/>
<feature type="compositionally biased region" description="Polar residues" evidence="6">
    <location>
        <begin position="164"/>
        <end position="177"/>
    </location>
</feature>
<dbReference type="InterPro" id="IPR027417">
    <property type="entry name" value="P-loop_NTPase"/>
</dbReference>
<evidence type="ECO:0000313" key="9">
    <source>
        <dbReference type="Proteomes" id="UP000019116"/>
    </source>
</evidence>
<dbReference type="Pfam" id="PF00931">
    <property type="entry name" value="NB-ARC"/>
    <property type="match status" value="1"/>
</dbReference>